<dbReference type="CDD" id="cd01284">
    <property type="entry name" value="Riboflavin_deaminase-reductase"/>
    <property type="match status" value="1"/>
</dbReference>
<comment type="pathway">
    <text evidence="9">Cofactor biosynthesis; riboflavin biosynthesis; 5-amino-6-(D-ribitylamino)uracil from GTP: step 2/4.</text>
</comment>
<dbReference type="InterPro" id="IPR050765">
    <property type="entry name" value="Riboflavin_Biosynth_HTPR"/>
</dbReference>
<dbReference type="NCBIfam" id="TIGR00326">
    <property type="entry name" value="eubact_ribD"/>
    <property type="match status" value="1"/>
</dbReference>
<evidence type="ECO:0000256" key="8">
    <source>
        <dbReference type="ARBA" id="ARBA00049886"/>
    </source>
</evidence>
<comment type="similarity">
    <text evidence="2 9">In the N-terminal section; belongs to the cytidine and deoxycytidylate deaminase family.</text>
</comment>
<dbReference type="InterPro" id="IPR002734">
    <property type="entry name" value="RibDG_C"/>
</dbReference>
<comment type="caution">
    <text evidence="11">The sequence shown here is derived from an EMBL/GenBank/DDBJ whole genome shotgun (WGS) entry which is preliminary data.</text>
</comment>
<dbReference type="PROSITE" id="PS51747">
    <property type="entry name" value="CYT_DCMP_DEAMINASES_2"/>
    <property type="match status" value="1"/>
</dbReference>
<dbReference type="EC" id="3.5.4.26" evidence="9"/>
<dbReference type="InterPro" id="IPR002125">
    <property type="entry name" value="CMP_dCMP_dom"/>
</dbReference>
<evidence type="ECO:0000256" key="1">
    <source>
        <dbReference type="ARBA" id="ARBA00002151"/>
    </source>
</evidence>
<dbReference type="GO" id="GO:0008835">
    <property type="term" value="F:diaminohydroxyphosphoribosylaminopyrimidine deaminase activity"/>
    <property type="evidence" value="ECO:0007669"/>
    <property type="project" value="UniProtKB-EC"/>
</dbReference>
<comment type="cofactor">
    <cofactor evidence="9">
        <name>Zn(2+)</name>
        <dbReference type="ChEBI" id="CHEBI:29105"/>
    </cofactor>
    <text evidence="9">Binds 1 zinc ion.</text>
</comment>
<feature type="domain" description="CMP/dCMP-type deaminase" evidence="10">
    <location>
        <begin position="6"/>
        <end position="127"/>
    </location>
</feature>
<evidence type="ECO:0000256" key="9">
    <source>
        <dbReference type="PIRNR" id="PIRNR006769"/>
    </source>
</evidence>
<dbReference type="Pfam" id="PF00383">
    <property type="entry name" value="dCMP_cyt_deam_1"/>
    <property type="match status" value="1"/>
</dbReference>
<dbReference type="RefSeq" id="WP_216470069.1">
    <property type="nucleotide sequence ID" value="NZ_JAHLQI010000003.1"/>
</dbReference>
<dbReference type="NCBIfam" id="TIGR00227">
    <property type="entry name" value="ribD_Cterm"/>
    <property type="match status" value="1"/>
</dbReference>
<dbReference type="EMBL" id="JAHLQI010000003">
    <property type="protein sequence ID" value="MBU5490411.1"/>
    <property type="molecule type" value="Genomic_DNA"/>
</dbReference>
<evidence type="ECO:0000256" key="6">
    <source>
        <dbReference type="ARBA" id="ARBA00023268"/>
    </source>
</evidence>
<organism evidence="11 12">
    <name type="scientific">Butyricicoccus intestinisimiae</name>
    <dbReference type="NCBI Taxonomy" id="2841509"/>
    <lineage>
        <taxon>Bacteria</taxon>
        <taxon>Bacillati</taxon>
        <taxon>Bacillota</taxon>
        <taxon>Clostridia</taxon>
        <taxon>Eubacteriales</taxon>
        <taxon>Butyricicoccaceae</taxon>
        <taxon>Butyricicoccus</taxon>
    </lineage>
</organism>
<dbReference type="InterPro" id="IPR004794">
    <property type="entry name" value="Eubact_RibD"/>
</dbReference>
<dbReference type="Pfam" id="PF01872">
    <property type="entry name" value="RibD_C"/>
    <property type="match status" value="1"/>
</dbReference>
<sequence length="369" mass="39945">MSEITQRDVQYMRHALELAKRGAGHVSPNPMVGAVIVKDDRIIGEGWHEHIGGLHAERNAFKNCTEDCTGATIYVTLEPCCHWGRTPPCTDAILEHKIARVVVGCLDPNPLVAGKGLRILRDAGISCVSGVLENECHAVNEVFFHYITTKTPFVVMKYAMTLDGRIAAYTGDSKWVTGETARLHVQETRKRLSGIMVGIGTVLADDPMLNCRIETGVDPIRLICDSQLRTPLDSQLVRTAKDIPTWIFCAHAQSDRAAALEKAGVRVVSLPDADGKRVDLRAVMNYLGEQQVDSVLLEGGGTLNGEALRLGLVHKVQAYIAPKLIGGASAHGPVGGPGIAKMADALQLADLTITRLGEDILIEGRIRKD</sequence>
<evidence type="ECO:0000256" key="5">
    <source>
        <dbReference type="ARBA" id="ARBA00023002"/>
    </source>
</evidence>
<evidence type="ECO:0000256" key="2">
    <source>
        <dbReference type="ARBA" id="ARBA00005259"/>
    </source>
</evidence>
<dbReference type="PANTHER" id="PTHR38011">
    <property type="entry name" value="DIHYDROFOLATE REDUCTASE FAMILY PROTEIN (AFU_ORTHOLOGUE AFUA_8G06820)"/>
    <property type="match status" value="1"/>
</dbReference>
<comment type="function">
    <text evidence="1 9">Converts 2,5-diamino-6-(ribosylamino)-4(3h)-pyrimidinone 5'-phosphate into 5-amino-6-(ribosylamino)-2,4(1h,3h)-pyrimidinedione 5'-phosphate.</text>
</comment>
<protein>
    <recommendedName>
        <fullName evidence="9">Riboflavin biosynthesis protein RibD</fullName>
    </recommendedName>
    <domain>
        <recommendedName>
            <fullName evidence="9">Diaminohydroxyphosphoribosylaminopyrimidine deaminase</fullName>
            <shortName evidence="9">DRAP deaminase</shortName>
            <ecNumber evidence="9">3.5.4.26</ecNumber>
        </recommendedName>
        <alternativeName>
            <fullName evidence="9">Riboflavin-specific deaminase</fullName>
        </alternativeName>
    </domain>
    <domain>
        <recommendedName>
            <fullName evidence="9">5-amino-6-(5-phosphoribosylamino)uracil reductase</fullName>
            <ecNumber evidence="9">1.1.1.193</ecNumber>
        </recommendedName>
        <alternativeName>
            <fullName evidence="9">HTP reductase</fullName>
        </alternativeName>
    </domain>
</protein>
<comment type="pathway">
    <text evidence="9">Cofactor biosynthesis; riboflavin biosynthesis; 5-amino-6-(D-ribitylamino)uracil from GTP: step 3/4.</text>
</comment>
<dbReference type="EC" id="1.1.1.193" evidence="9"/>
<dbReference type="Proteomes" id="UP000783588">
    <property type="component" value="Unassembled WGS sequence"/>
</dbReference>
<name>A0ABS6ERT5_9FIRM</name>
<keyword evidence="5 9" id="KW-0560">Oxidoreductase</keyword>
<keyword evidence="9" id="KW-0686">Riboflavin biosynthesis</keyword>
<evidence type="ECO:0000313" key="12">
    <source>
        <dbReference type="Proteomes" id="UP000783588"/>
    </source>
</evidence>
<dbReference type="PANTHER" id="PTHR38011:SF7">
    <property type="entry name" value="2,5-DIAMINO-6-RIBOSYLAMINO-4(3H)-PYRIMIDINONE 5'-PHOSPHATE REDUCTASE"/>
    <property type="match status" value="1"/>
</dbReference>
<accession>A0ABS6ERT5</accession>
<comment type="similarity">
    <text evidence="3 9">In the C-terminal section; belongs to the HTP reductase family.</text>
</comment>
<keyword evidence="6" id="KW-0511">Multifunctional enzyme</keyword>
<keyword evidence="9" id="KW-0862">Zinc</keyword>
<keyword evidence="4 9" id="KW-0521">NADP</keyword>
<keyword evidence="12" id="KW-1185">Reference proteome</keyword>
<keyword evidence="9" id="KW-0479">Metal-binding</keyword>
<evidence type="ECO:0000256" key="4">
    <source>
        <dbReference type="ARBA" id="ARBA00022857"/>
    </source>
</evidence>
<proteinExistence type="inferred from homology"/>
<comment type="catalytic activity">
    <reaction evidence="8 9">
        <text>2,5-diamino-6-hydroxy-4-(5-phosphoribosylamino)-pyrimidine + H2O + H(+) = 5-amino-6-(5-phospho-D-ribosylamino)uracil + NH4(+)</text>
        <dbReference type="Rhea" id="RHEA:21868"/>
        <dbReference type="ChEBI" id="CHEBI:15377"/>
        <dbReference type="ChEBI" id="CHEBI:15378"/>
        <dbReference type="ChEBI" id="CHEBI:28938"/>
        <dbReference type="ChEBI" id="CHEBI:58453"/>
        <dbReference type="ChEBI" id="CHEBI:58614"/>
        <dbReference type="EC" id="3.5.4.26"/>
    </reaction>
</comment>
<comment type="catalytic activity">
    <reaction evidence="7 9">
        <text>5-amino-6-(5-phospho-D-ribitylamino)uracil + NADP(+) = 5-amino-6-(5-phospho-D-ribosylamino)uracil + NADPH + H(+)</text>
        <dbReference type="Rhea" id="RHEA:17845"/>
        <dbReference type="ChEBI" id="CHEBI:15378"/>
        <dbReference type="ChEBI" id="CHEBI:57783"/>
        <dbReference type="ChEBI" id="CHEBI:58349"/>
        <dbReference type="ChEBI" id="CHEBI:58421"/>
        <dbReference type="ChEBI" id="CHEBI:58453"/>
        <dbReference type="EC" id="1.1.1.193"/>
    </reaction>
</comment>
<evidence type="ECO:0000259" key="10">
    <source>
        <dbReference type="PROSITE" id="PS51747"/>
    </source>
</evidence>
<gene>
    <name evidence="11" type="primary">ribD</name>
    <name evidence="11" type="ORF">KQI75_07235</name>
</gene>
<dbReference type="GO" id="GO:0008703">
    <property type="term" value="F:5-amino-6-(5-phosphoribosylamino)uracil reductase activity"/>
    <property type="evidence" value="ECO:0007669"/>
    <property type="project" value="UniProtKB-EC"/>
</dbReference>
<evidence type="ECO:0000256" key="7">
    <source>
        <dbReference type="ARBA" id="ARBA00049861"/>
    </source>
</evidence>
<dbReference type="InterPro" id="IPR011549">
    <property type="entry name" value="RibD_C"/>
</dbReference>
<evidence type="ECO:0000256" key="3">
    <source>
        <dbReference type="ARBA" id="ARBA00007417"/>
    </source>
</evidence>
<keyword evidence="9 11" id="KW-0378">Hydrolase</keyword>
<reference evidence="11 12" key="1">
    <citation type="submission" date="2021-06" db="EMBL/GenBank/DDBJ databases">
        <authorList>
            <person name="Sun Q."/>
            <person name="Li D."/>
        </authorList>
    </citation>
    <scope>NUCLEOTIDE SEQUENCE [LARGE SCALE GENOMIC DNA]</scope>
    <source>
        <strain evidence="11 12">MSJd-7</strain>
    </source>
</reference>
<evidence type="ECO:0000313" key="11">
    <source>
        <dbReference type="EMBL" id="MBU5490411.1"/>
    </source>
</evidence>
<dbReference type="PIRSF" id="PIRSF006769">
    <property type="entry name" value="RibD"/>
    <property type="match status" value="1"/>
</dbReference>